<dbReference type="HAMAP" id="MF_02071">
    <property type="entry name" value="RlpA"/>
    <property type="match status" value="1"/>
</dbReference>
<dbReference type="NCBIfam" id="TIGR00413">
    <property type="entry name" value="rlpA"/>
    <property type="match status" value="1"/>
</dbReference>
<sequence>MNALASDAALRAGTRRGQPPSHAGAPSGVPPHRGGVSHRFLLIIALCLAAVLVAGCGSSPRKSSSTWSGGGGYYKDDGPGDNIPANIQNIPDAVPRIEPHNPANLRPYSVMGQRFVPVGPNTPLHQRGVASWYGRKFHGKKTANGETYDMYAMTAAHPTLPLPSYARVTHVASGRSVIVRVNDRGPFLRGRVIDLSYAAAAKLGIIGKGSDVVTVQAITHADIRRGWNVASAPRTPVATAAAPVRTSRPSAAPAPAQPPQPVVRQTIVAQPASGGATPARVTVTPAPAAAVATHSDIGNAGPATGQTTPDALAAIAGQVPGTQPVAPDMAANDPGHGEEVPDALAALSHEPLTVAPASHEQPAVAVLSEQRPGTSSHAQTAVDAPRTPQPTLTEAAADGIYLQFGAFASYISADRLANRLNAEIAQVEHRNAHISSSNDLHRVRIGPYASRTAAVNAAVRIQEATGMQPTLAQR</sequence>
<organism evidence="8 9">
    <name type="scientific">Yanghanlia caeni</name>
    <dbReference type="NCBI Taxonomy" id="3064283"/>
    <lineage>
        <taxon>Bacteria</taxon>
        <taxon>Pseudomonadati</taxon>
        <taxon>Pseudomonadota</taxon>
        <taxon>Betaproteobacteria</taxon>
        <taxon>Burkholderiales</taxon>
        <taxon>Alcaligenaceae</taxon>
        <taxon>Yanghanlia</taxon>
    </lineage>
</organism>
<feature type="region of interest" description="Disordered" evidence="6">
    <location>
        <begin position="1"/>
        <end position="31"/>
    </location>
</feature>
<dbReference type="Proteomes" id="UP001232156">
    <property type="component" value="Unassembled WGS sequence"/>
</dbReference>
<keyword evidence="1" id="KW-0732">Signal</keyword>
<dbReference type="InterPro" id="IPR007730">
    <property type="entry name" value="SPOR-like_dom"/>
</dbReference>
<evidence type="ECO:0000313" key="9">
    <source>
        <dbReference type="Proteomes" id="UP001232156"/>
    </source>
</evidence>
<dbReference type="SUPFAM" id="SSF110997">
    <property type="entry name" value="Sporulation related repeat"/>
    <property type="match status" value="1"/>
</dbReference>
<dbReference type="EMBL" id="JAUZQE010000025">
    <property type="protein sequence ID" value="MDR4126460.1"/>
    <property type="molecule type" value="Genomic_DNA"/>
</dbReference>
<dbReference type="Gene3D" id="2.40.40.10">
    <property type="entry name" value="RlpA-like domain"/>
    <property type="match status" value="1"/>
</dbReference>
<dbReference type="CDD" id="cd22268">
    <property type="entry name" value="DPBB_RlpA-like"/>
    <property type="match status" value="1"/>
</dbReference>
<feature type="region of interest" description="Disordered" evidence="6">
    <location>
        <begin position="58"/>
        <end position="85"/>
    </location>
</feature>
<feature type="domain" description="SPOR" evidence="7">
    <location>
        <begin position="394"/>
        <end position="474"/>
    </location>
</feature>
<proteinExistence type="inferred from homology"/>
<dbReference type="InterPro" id="IPR036680">
    <property type="entry name" value="SPOR-like_sf"/>
</dbReference>
<dbReference type="PROSITE" id="PS51724">
    <property type="entry name" value="SPOR"/>
    <property type="match status" value="1"/>
</dbReference>
<dbReference type="InterPro" id="IPR009009">
    <property type="entry name" value="RlpA-like_DPBB"/>
</dbReference>
<dbReference type="Pfam" id="PF05036">
    <property type="entry name" value="SPOR"/>
    <property type="match status" value="1"/>
</dbReference>
<keyword evidence="9" id="KW-1185">Reference proteome</keyword>
<dbReference type="Gene3D" id="3.30.70.1070">
    <property type="entry name" value="Sporulation related repeat"/>
    <property type="match status" value="1"/>
</dbReference>
<evidence type="ECO:0000256" key="1">
    <source>
        <dbReference type="ARBA" id="ARBA00022729"/>
    </source>
</evidence>
<dbReference type="Pfam" id="PF03330">
    <property type="entry name" value="DPBB_1"/>
    <property type="match status" value="1"/>
</dbReference>
<dbReference type="RefSeq" id="WP_347287258.1">
    <property type="nucleotide sequence ID" value="NZ_JAUZQE010000025.1"/>
</dbReference>
<dbReference type="InterPro" id="IPR034718">
    <property type="entry name" value="RlpA"/>
</dbReference>
<feature type="compositionally biased region" description="Low complexity" evidence="6">
    <location>
        <begin position="58"/>
        <end position="67"/>
    </location>
</feature>
<keyword evidence="2 4" id="KW-0456">Lyase</keyword>
<evidence type="ECO:0000313" key="8">
    <source>
        <dbReference type="EMBL" id="MDR4126460.1"/>
    </source>
</evidence>
<dbReference type="EC" id="4.2.2.-" evidence="4"/>
<name>A0ABU1D7S6_9BURK</name>
<comment type="similarity">
    <text evidence="4 5">Belongs to the RlpA family.</text>
</comment>
<dbReference type="PANTHER" id="PTHR34183">
    <property type="entry name" value="ENDOLYTIC PEPTIDOGLYCAN TRANSGLYCOSYLASE RLPA"/>
    <property type="match status" value="1"/>
</dbReference>
<keyword evidence="3 4" id="KW-0961">Cell wall biogenesis/degradation</keyword>
<evidence type="ECO:0000256" key="4">
    <source>
        <dbReference type="HAMAP-Rule" id="MF_02071"/>
    </source>
</evidence>
<evidence type="ECO:0000256" key="5">
    <source>
        <dbReference type="RuleBase" id="RU003495"/>
    </source>
</evidence>
<comment type="caution">
    <text evidence="8">The sequence shown here is derived from an EMBL/GenBank/DDBJ whole genome shotgun (WGS) entry which is preliminary data.</text>
</comment>
<evidence type="ECO:0000256" key="6">
    <source>
        <dbReference type="SAM" id="MobiDB-lite"/>
    </source>
</evidence>
<accession>A0ABU1D7S6</accession>
<protein>
    <recommendedName>
        <fullName evidence="4">Endolytic peptidoglycan transglycosylase RlpA</fullName>
        <ecNumber evidence="4">4.2.2.-</ecNumber>
    </recommendedName>
</protein>
<dbReference type="SUPFAM" id="SSF50685">
    <property type="entry name" value="Barwin-like endoglucanases"/>
    <property type="match status" value="1"/>
</dbReference>
<gene>
    <name evidence="4" type="primary">rlpA</name>
    <name evidence="8" type="ORF">Q8947_10765</name>
</gene>
<dbReference type="InterPro" id="IPR036908">
    <property type="entry name" value="RlpA-like_sf"/>
</dbReference>
<reference evidence="8 9" key="1">
    <citation type="submission" date="2023-08" db="EMBL/GenBank/DDBJ databases">
        <title>Alcaligenaceae gen. nov., a novel taxon isolated from the sludge of Yixing Pesticide Factory.</title>
        <authorList>
            <person name="Ruan L."/>
        </authorList>
    </citation>
    <scope>NUCLEOTIDE SEQUENCE [LARGE SCALE GENOMIC DNA]</scope>
    <source>
        <strain evidence="8 9">LG-2</strain>
    </source>
</reference>
<evidence type="ECO:0000256" key="3">
    <source>
        <dbReference type="ARBA" id="ARBA00023316"/>
    </source>
</evidence>
<comment type="function">
    <text evidence="4">Lytic transglycosylase with a strong preference for naked glycan strands that lack stem peptides.</text>
</comment>
<dbReference type="InterPro" id="IPR012997">
    <property type="entry name" value="RplA"/>
</dbReference>
<dbReference type="PANTHER" id="PTHR34183:SF1">
    <property type="entry name" value="ENDOLYTIC PEPTIDOGLYCAN TRANSGLYCOSYLASE RLPA"/>
    <property type="match status" value="1"/>
</dbReference>
<evidence type="ECO:0000259" key="7">
    <source>
        <dbReference type="PROSITE" id="PS51724"/>
    </source>
</evidence>
<evidence type="ECO:0000256" key="2">
    <source>
        <dbReference type="ARBA" id="ARBA00023239"/>
    </source>
</evidence>